<feature type="domain" description="Beta-lactamase class A catalytic" evidence="3">
    <location>
        <begin position="158"/>
        <end position="293"/>
    </location>
</feature>
<dbReference type="Proteomes" id="UP001597182">
    <property type="component" value="Unassembled WGS sequence"/>
</dbReference>
<dbReference type="GO" id="GO:0016787">
    <property type="term" value="F:hydrolase activity"/>
    <property type="evidence" value="ECO:0007669"/>
    <property type="project" value="UniProtKB-KW"/>
</dbReference>
<dbReference type="PANTHER" id="PTHR35333:SF3">
    <property type="entry name" value="BETA-LACTAMASE-TYPE TRANSPEPTIDASE FOLD CONTAINING PROTEIN"/>
    <property type="match status" value="1"/>
</dbReference>
<evidence type="ECO:0000313" key="4">
    <source>
        <dbReference type="EMBL" id="MFD1233645.1"/>
    </source>
</evidence>
<dbReference type="RefSeq" id="WP_346089673.1">
    <property type="nucleotide sequence ID" value="NZ_BAABKS010000001.1"/>
</dbReference>
<feature type="signal peptide" evidence="2">
    <location>
        <begin position="1"/>
        <end position="25"/>
    </location>
</feature>
<evidence type="ECO:0000256" key="1">
    <source>
        <dbReference type="SAM" id="MobiDB-lite"/>
    </source>
</evidence>
<dbReference type="InterPro" id="IPR000871">
    <property type="entry name" value="Beta-lactam_class-A"/>
</dbReference>
<protein>
    <submittedName>
        <fullName evidence="4">Serine hydrolase</fullName>
    </submittedName>
</protein>
<evidence type="ECO:0000313" key="5">
    <source>
        <dbReference type="Proteomes" id="UP001597182"/>
    </source>
</evidence>
<feature type="chain" id="PRO_5046282318" evidence="2">
    <location>
        <begin position="26"/>
        <end position="326"/>
    </location>
</feature>
<name>A0ABW3VH22_9PSEU</name>
<keyword evidence="2" id="KW-0732">Signal</keyword>
<proteinExistence type="predicted"/>
<dbReference type="InterPro" id="IPR012338">
    <property type="entry name" value="Beta-lactam/transpept-like"/>
</dbReference>
<dbReference type="SUPFAM" id="SSF56601">
    <property type="entry name" value="beta-lactamase/transpeptidase-like"/>
    <property type="match status" value="1"/>
</dbReference>
<evidence type="ECO:0000259" key="3">
    <source>
        <dbReference type="Pfam" id="PF13354"/>
    </source>
</evidence>
<feature type="domain" description="Beta-lactamase class A catalytic" evidence="3">
    <location>
        <begin position="103"/>
        <end position="150"/>
    </location>
</feature>
<dbReference type="InterPro" id="IPR045155">
    <property type="entry name" value="Beta-lactam_cat"/>
</dbReference>
<sequence>MNGRRTLRRLTASAAVTAVALAALALVGFGGDWGGGQASAAAATADAPAAAPPSTPATTPVADATPDTATQKASAASAAAVTAAVRAVDAVDAVDAASPSDLGVAVLDRDTGQQAVGTRGSEQFYSASVVKLYTVVAILHRVETGEVTLSAADTTDIQRALSLSDDQAMDALWEKFGGPATVSQAIALAGLTDSAPPTDPSQWGEALISARDVVTLYDYVLTSMAPSSRDMIMNALTSAQDTGADGFDQAFGLLAPPRARGVAAKQGWMWIGTQFYLHTTGVLPGDRYVIAIFSKNAASSGSAAARTLVTRATAAATAALTGSAAP</sequence>
<comment type="caution">
    <text evidence="4">The sequence shown here is derived from an EMBL/GenBank/DDBJ whole genome shotgun (WGS) entry which is preliminary data.</text>
</comment>
<keyword evidence="5" id="KW-1185">Reference proteome</keyword>
<feature type="region of interest" description="Disordered" evidence="1">
    <location>
        <begin position="47"/>
        <end position="69"/>
    </location>
</feature>
<organism evidence="4 5">
    <name type="scientific">Pseudonocardia benzenivorans</name>
    <dbReference type="NCBI Taxonomy" id="228005"/>
    <lineage>
        <taxon>Bacteria</taxon>
        <taxon>Bacillati</taxon>
        <taxon>Actinomycetota</taxon>
        <taxon>Actinomycetes</taxon>
        <taxon>Pseudonocardiales</taxon>
        <taxon>Pseudonocardiaceae</taxon>
        <taxon>Pseudonocardia</taxon>
    </lineage>
</organism>
<dbReference type="EMBL" id="JBHTMB010000073">
    <property type="protein sequence ID" value="MFD1233645.1"/>
    <property type="molecule type" value="Genomic_DNA"/>
</dbReference>
<keyword evidence="4" id="KW-0378">Hydrolase</keyword>
<dbReference type="Pfam" id="PF13354">
    <property type="entry name" value="Beta-lactamase2"/>
    <property type="match status" value="2"/>
</dbReference>
<evidence type="ECO:0000256" key="2">
    <source>
        <dbReference type="SAM" id="SignalP"/>
    </source>
</evidence>
<dbReference type="PANTHER" id="PTHR35333">
    <property type="entry name" value="BETA-LACTAMASE"/>
    <property type="match status" value="1"/>
</dbReference>
<dbReference type="Gene3D" id="3.40.710.10">
    <property type="entry name" value="DD-peptidase/beta-lactamase superfamily"/>
    <property type="match status" value="1"/>
</dbReference>
<gene>
    <name evidence="4" type="ORF">ACFQ34_10155</name>
</gene>
<accession>A0ABW3VH22</accession>
<feature type="compositionally biased region" description="Low complexity" evidence="1">
    <location>
        <begin position="56"/>
        <end position="69"/>
    </location>
</feature>
<reference evidence="5" key="1">
    <citation type="journal article" date="2019" name="Int. J. Syst. Evol. Microbiol.">
        <title>The Global Catalogue of Microorganisms (GCM) 10K type strain sequencing project: providing services to taxonomists for standard genome sequencing and annotation.</title>
        <authorList>
            <consortium name="The Broad Institute Genomics Platform"/>
            <consortium name="The Broad Institute Genome Sequencing Center for Infectious Disease"/>
            <person name="Wu L."/>
            <person name="Ma J."/>
        </authorList>
    </citation>
    <scope>NUCLEOTIDE SEQUENCE [LARGE SCALE GENOMIC DNA]</scope>
    <source>
        <strain evidence="5">CCUG 49018</strain>
    </source>
</reference>